<gene>
    <name evidence="1" type="ORF">OSB1V03_LOCUS15360</name>
    <name evidence="2" type="ORF">OSB1V03_LOCUS21354</name>
</gene>
<evidence type="ECO:0000313" key="3">
    <source>
        <dbReference type="Proteomes" id="UP000759131"/>
    </source>
</evidence>
<evidence type="ECO:0000313" key="1">
    <source>
        <dbReference type="EMBL" id="CAD7634968.1"/>
    </source>
</evidence>
<protein>
    <submittedName>
        <fullName evidence="1">Uncharacterized protein</fullName>
    </submittedName>
</protein>
<dbReference type="Proteomes" id="UP000759131">
    <property type="component" value="Unassembled WGS sequence"/>
</dbReference>
<feature type="non-terminal residue" evidence="1">
    <location>
        <position position="81"/>
    </location>
</feature>
<keyword evidence="3" id="KW-1185">Reference proteome</keyword>
<organism evidence="1">
    <name type="scientific">Medioppia subpectinata</name>
    <dbReference type="NCBI Taxonomy" id="1979941"/>
    <lineage>
        <taxon>Eukaryota</taxon>
        <taxon>Metazoa</taxon>
        <taxon>Ecdysozoa</taxon>
        <taxon>Arthropoda</taxon>
        <taxon>Chelicerata</taxon>
        <taxon>Arachnida</taxon>
        <taxon>Acari</taxon>
        <taxon>Acariformes</taxon>
        <taxon>Sarcoptiformes</taxon>
        <taxon>Oribatida</taxon>
        <taxon>Brachypylina</taxon>
        <taxon>Oppioidea</taxon>
        <taxon>Oppiidae</taxon>
        <taxon>Medioppia</taxon>
    </lineage>
</organism>
<dbReference type="EMBL" id="OC893835">
    <property type="protein sequence ID" value="CAD7647247.1"/>
    <property type="molecule type" value="Genomic_DNA"/>
</dbReference>
<proteinExistence type="predicted"/>
<dbReference type="AlphaFoldDB" id="A0A7R9L4W3"/>
<name>A0A7R9L4W3_9ACAR</name>
<dbReference type="OrthoDB" id="20229at2759"/>
<dbReference type="EMBL" id="CAJPIZ010039260">
    <property type="protein sequence ID" value="CAG2121408.1"/>
    <property type="molecule type" value="Genomic_DNA"/>
</dbReference>
<accession>A0A7R9L4W3</accession>
<sequence length="81" mass="9391">RNEDTAKQFRINTSPLSKQLPTLVLFRNGQEVMRRPVVNNSNKLVKFNLTAESVISEFDLNNLYNECKANPLKKSKRPKEE</sequence>
<dbReference type="Gene3D" id="3.40.30.10">
    <property type="entry name" value="Glutaredoxin"/>
    <property type="match status" value="1"/>
</dbReference>
<reference evidence="1" key="1">
    <citation type="submission" date="2020-11" db="EMBL/GenBank/DDBJ databases">
        <authorList>
            <person name="Tran Van P."/>
        </authorList>
    </citation>
    <scope>NUCLEOTIDE SEQUENCE</scope>
</reference>
<dbReference type="EMBL" id="CAJPIZ010015766">
    <property type="protein sequence ID" value="CAG2115398.1"/>
    <property type="molecule type" value="Genomic_DNA"/>
</dbReference>
<evidence type="ECO:0000313" key="2">
    <source>
        <dbReference type="EMBL" id="CAD7647247.1"/>
    </source>
</evidence>
<dbReference type="EMBL" id="OC870341">
    <property type="protein sequence ID" value="CAD7634968.1"/>
    <property type="molecule type" value="Genomic_DNA"/>
</dbReference>